<gene>
    <name evidence="5" type="ORF">SAMN05216266_10742</name>
</gene>
<dbReference type="InterPro" id="IPR036188">
    <property type="entry name" value="FAD/NAD-bd_sf"/>
</dbReference>
<comment type="function">
    <text evidence="1">Probable oxidoreductase that may play a role as regulator of mitochondrial function.</text>
</comment>
<proteinExistence type="predicted"/>
<accession>A0A1I0ZIL8</accession>
<organism evidence="5 6">
    <name type="scientific">Amycolatopsis marina</name>
    <dbReference type="NCBI Taxonomy" id="490629"/>
    <lineage>
        <taxon>Bacteria</taxon>
        <taxon>Bacillati</taxon>
        <taxon>Actinomycetota</taxon>
        <taxon>Actinomycetes</taxon>
        <taxon>Pseudonocardiales</taxon>
        <taxon>Pseudonocardiaceae</taxon>
        <taxon>Amycolatopsis</taxon>
    </lineage>
</organism>
<dbReference type="OrthoDB" id="833207at2"/>
<dbReference type="STRING" id="490629.SAMN05216266_10742"/>
<dbReference type="PANTHER" id="PTHR10668:SF103">
    <property type="entry name" value="PYRIDINE NUCLEOTIDE-DISULFIDE OXIDOREDUCTASE DOMAIN-CONTAINING PROTEIN 2"/>
    <property type="match status" value="1"/>
</dbReference>
<evidence type="ECO:0000313" key="5">
    <source>
        <dbReference type="EMBL" id="SFB25619.1"/>
    </source>
</evidence>
<comment type="subunit">
    <text evidence="2">Interacts with COX5B; this interaction may contribute to localize PYROXD2 to the inner face of the inner mitochondrial membrane.</text>
</comment>
<reference evidence="6" key="1">
    <citation type="submission" date="2016-10" db="EMBL/GenBank/DDBJ databases">
        <authorList>
            <person name="Varghese N."/>
            <person name="Submissions S."/>
        </authorList>
    </citation>
    <scope>NUCLEOTIDE SEQUENCE [LARGE SCALE GENOMIC DNA]</scope>
    <source>
        <strain evidence="6">CGMCC 4.3568</strain>
    </source>
</reference>
<feature type="domain" description="Amine oxidase" evidence="4">
    <location>
        <begin position="28"/>
        <end position="513"/>
    </location>
</feature>
<dbReference type="Proteomes" id="UP000243799">
    <property type="component" value="Unassembled WGS sequence"/>
</dbReference>
<dbReference type="SUPFAM" id="SSF51905">
    <property type="entry name" value="FAD/NAD(P)-binding domain"/>
    <property type="match status" value="1"/>
</dbReference>
<name>A0A1I0ZIL8_9PSEU</name>
<evidence type="ECO:0000259" key="4">
    <source>
        <dbReference type="Pfam" id="PF01593"/>
    </source>
</evidence>
<evidence type="ECO:0000256" key="1">
    <source>
        <dbReference type="ARBA" id="ARBA00037217"/>
    </source>
</evidence>
<dbReference type="PANTHER" id="PTHR10668">
    <property type="entry name" value="PHYTOENE DEHYDROGENASE"/>
    <property type="match status" value="1"/>
</dbReference>
<dbReference type="AlphaFoldDB" id="A0A1I0ZIL8"/>
<dbReference type="InterPro" id="IPR002937">
    <property type="entry name" value="Amino_oxidase"/>
</dbReference>
<dbReference type="EMBL" id="FOKG01000007">
    <property type="protein sequence ID" value="SFB25619.1"/>
    <property type="molecule type" value="Genomic_DNA"/>
</dbReference>
<keyword evidence="6" id="KW-1185">Reference proteome</keyword>
<protein>
    <recommendedName>
        <fullName evidence="3">Pyridine nucleotide-disulfide oxidoreductase domain-containing protein 2</fullName>
    </recommendedName>
</protein>
<dbReference type="Gene3D" id="3.50.50.60">
    <property type="entry name" value="FAD/NAD(P)-binding domain"/>
    <property type="match status" value="2"/>
</dbReference>
<evidence type="ECO:0000256" key="2">
    <source>
        <dbReference type="ARBA" id="ARBA00038825"/>
    </source>
</evidence>
<evidence type="ECO:0000256" key="3">
    <source>
        <dbReference type="ARBA" id="ARBA00040298"/>
    </source>
</evidence>
<evidence type="ECO:0000313" key="6">
    <source>
        <dbReference type="Proteomes" id="UP000243799"/>
    </source>
</evidence>
<dbReference type="GO" id="GO:0016491">
    <property type="term" value="F:oxidoreductase activity"/>
    <property type="evidence" value="ECO:0007669"/>
    <property type="project" value="InterPro"/>
</dbReference>
<dbReference type="Pfam" id="PF01593">
    <property type="entry name" value="Amino_oxidase"/>
    <property type="match status" value="1"/>
</dbReference>
<sequence length="541" mass="57952">MPPGDVFTDDGLVTESYDVVVIGAGHNGLVCAAYLGQAGYRVAVVERRELVGGACITEEIFPGHRFSTASLVTTLFRKEIIDDLSLAKHGMEVLERDPSVTALLPDGRYLTFSADSAKMAAEIGKFSEQDADKYFEYGDAMRRIARFAEPYLLGGSRKPLLEDIPALKAALGAATALGDKDLRLLVSTLFGSAREVLDEWFESEALKVTLATDGTVGIDGGPSMPGTAYLLLYHQMGATEDARPSWGQVKGGMGSITKALAAACAEFGVDIFTGQAAERILLGDGARGVELVDGTRLDARVVVSGADPKATFEKLLEPGAVPASYRAALAGREYPGVAAKVHLALDHLPGVRGFDGFGEHFKGTLQILPDMDHLDRVHAEAKAGIPPAQPHVECTVPSILDPGLAPPGKHVMSMYLQYLPYQPAGTTWDEIRESYLDTLLAYVEPYLPGLTAAVTDRRLFTPADIERELALPGGNLYHGAMSPRDLFAGRPVGGYADYHTPVPGLFLCGSGTRPGGGVFGIPGKNASETIRRHFEEWRHEQ</sequence>